<feature type="region of interest" description="Disordered" evidence="1">
    <location>
        <begin position="417"/>
        <end position="448"/>
    </location>
</feature>
<protein>
    <recommendedName>
        <fullName evidence="2">MoxR domain-containing protein</fullName>
    </recommendedName>
</protein>
<organism evidence="3 4">
    <name type="scientific">Candidatus Uhrbacteria bacterium CG10_big_fil_rev_8_21_14_0_10_48_16</name>
    <dbReference type="NCBI Taxonomy" id="1975038"/>
    <lineage>
        <taxon>Bacteria</taxon>
        <taxon>Candidatus Uhriibacteriota</taxon>
    </lineage>
</organism>
<name>A0A2M8LHK5_9BACT</name>
<dbReference type="InterPro" id="IPR045427">
    <property type="entry name" value="MoxR"/>
</dbReference>
<dbReference type="CDD" id="cd00009">
    <property type="entry name" value="AAA"/>
    <property type="match status" value="1"/>
</dbReference>
<dbReference type="SUPFAM" id="SSF52540">
    <property type="entry name" value="P-loop containing nucleoside triphosphate hydrolases"/>
    <property type="match status" value="1"/>
</dbReference>
<proteinExistence type="predicted"/>
<dbReference type="InterPro" id="IPR050513">
    <property type="entry name" value="RavA_ATPases"/>
</dbReference>
<evidence type="ECO:0000259" key="2">
    <source>
        <dbReference type="Pfam" id="PF20030"/>
    </source>
</evidence>
<dbReference type="PANTHER" id="PTHR32204:SF0">
    <property type="entry name" value="ATPASE RAVA"/>
    <property type="match status" value="1"/>
</dbReference>
<sequence>MRHVLDCIGLDGETTQVRREDLFPRVNRIAKLIEVLKTQVVGRDTLIDRILFALCTREHVLTWGPPGTGKSLIMRKIVRASRGMRSFSIGLSAETTESKLFGDPDGAHFRETGEIRHLVEGSILDAHLVRLGECLNGGSQLLESLNDVLEEREFHRGKQIVRAPLMTTLADTNVDPMEAVGANRDLEPFIDRFVFLMPVGYVEGTEQRLRMLRKYKSRAVHAPLPELTLEDLVTVSGVIIKSDLAEDTVIEQAYEELVRVFCDATGETIGDRTWLRMSQLIELSALLNGRTHATLDDLRLTGAGLIRRPGEEEAFENALAQVVDGKWKRAEHQERIQAEEEILARIEASLPSEDEIAERSVNAFPQLLRRLKAATSRLNQLTMSSQTNRDRLQMLLADIEVRQTMLFGVVQKATDPEDLAEADELIAAGTSPDDPTEPKSGEDPDEAS</sequence>
<evidence type="ECO:0000313" key="4">
    <source>
        <dbReference type="Proteomes" id="UP000231436"/>
    </source>
</evidence>
<dbReference type="PANTHER" id="PTHR32204">
    <property type="entry name" value="ATPASE RAVA"/>
    <property type="match status" value="1"/>
</dbReference>
<evidence type="ECO:0000256" key="1">
    <source>
        <dbReference type="SAM" id="MobiDB-lite"/>
    </source>
</evidence>
<dbReference type="InterPro" id="IPR027417">
    <property type="entry name" value="P-loop_NTPase"/>
</dbReference>
<accession>A0A2M8LHK5</accession>
<feature type="domain" description="MoxR" evidence="2">
    <location>
        <begin position="28"/>
        <end position="205"/>
    </location>
</feature>
<gene>
    <name evidence="3" type="ORF">COV05_01920</name>
</gene>
<dbReference type="Gene3D" id="3.40.50.300">
    <property type="entry name" value="P-loop containing nucleotide triphosphate hydrolases"/>
    <property type="match status" value="1"/>
</dbReference>
<dbReference type="Pfam" id="PF20030">
    <property type="entry name" value="bpMoxR"/>
    <property type="match status" value="1"/>
</dbReference>
<evidence type="ECO:0000313" key="3">
    <source>
        <dbReference type="EMBL" id="PJE76929.1"/>
    </source>
</evidence>
<dbReference type="EMBL" id="PFEU01000008">
    <property type="protein sequence ID" value="PJE76929.1"/>
    <property type="molecule type" value="Genomic_DNA"/>
</dbReference>
<dbReference type="AlphaFoldDB" id="A0A2M8LHK5"/>
<reference evidence="4" key="1">
    <citation type="submission" date="2017-09" db="EMBL/GenBank/DDBJ databases">
        <title>Depth-based differentiation of microbial function through sediment-hosted aquifers and enrichment of novel symbionts in the deep terrestrial subsurface.</title>
        <authorList>
            <person name="Probst A.J."/>
            <person name="Ladd B."/>
            <person name="Jarett J.K."/>
            <person name="Geller-Mcgrath D.E."/>
            <person name="Sieber C.M.K."/>
            <person name="Emerson J.B."/>
            <person name="Anantharaman K."/>
            <person name="Thomas B.C."/>
            <person name="Malmstrom R."/>
            <person name="Stieglmeier M."/>
            <person name="Klingl A."/>
            <person name="Woyke T."/>
            <person name="Ryan C.M."/>
            <person name="Banfield J.F."/>
        </authorList>
    </citation>
    <scope>NUCLEOTIDE SEQUENCE [LARGE SCALE GENOMIC DNA]</scope>
</reference>
<dbReference type="Proteomes" id="UP000231436">
    <property type="component" value="Unassembled WGS sequence"/>
</dbReference>
<comment type="caution">
    <text evidence="3">The sequence shown here is derived from an EMBL/GenBank/DDBJ whole genome shotgun (WGS) entry which is preliminary data.</text>
</comment>